<comment type="caution">
    <text evidence="1">The sequence shown here is derived from an EMBL/GenBank/DDBJ whole genome shotgun (WGS) entry which is preliminary data.</text>
</comment>
<reference evidence="1 2" key="1">
    <citation type="submission" date="2018-08" db="EMBL/GenBank/DDBJ databases">
        <title>Draft genome sequence of Psychrilyobacter sp. strain SD5 isolated from Black Sea water.</title>
        <authorList>
            <person name="Yadav S."/>
            <person name="Villanueva L."/>
            <person name="Damste J.S.S."/>
        </authorList>
    </citation>
    <scope>NUCLEOTIDE SEQUENCE [LARGE SCALE GENOMIC DNA]</scope>
    <source>
        <strain evidence="1 2">SD5</strain>
    </source>
</reference>
<gene>
    <name evidence="1" type="primary">yjjI</name>
    <name evidence="1" type="ORF">DYH56_08955</name>
</gene>
<dbReference type="SUPFAM" id="SSF51998">
    <property type="entry name" value="PFL-like glycyl radical enzymes"/>
    <property type="match status" value="1"/>
</dbReference>
<keyword evidence="2" id="KW-1185">Reference proteome</keyword>
<dbReference type="PIRSF" id="PIRSF028991">
    <property type="entry name" value="Glycl_rad_HI0521_prd"/>
    <property type="match status" value="1"/>
</dbReference>
<sequence>MKETILNIIKDTNITFEQRVLGLARAAENSLDVLEMTDYVKEYREEGIICDLFEGNAPYRPRYILPDYDKFIKDGCEFLNITPPADIWEAVNNLLMFYKHVPSITTMPVYIGNIDYLLEKFVTDENENECYRAIKLFLKHIDTTITDSFCHANIGPRETKAGMLILKAMRELELPTPNLTLKYSEETSDRLAIESINTALVTAKPSFAKDSMYKEDFGGNEYGIVSCYNGLEVGGGAHTLVRVRLGKLAKKAADRADFMGRVLPKAAHEMLGYIDERIRFILEESVFFKVNFLVAEGFLHKEKFTGLFGLVGLAECVNHLMELEGKSGRFGSNDTANELGEDIVKALTKILKDHRCKYFENEEKKHLLHSQVGIETDAGESPGCRIPIGEEPEIFEHIVQASPFHKYFASGIGDIYSFDETYKKNPHAILDIINGGFNMGLRFFSMYGNDCDVVRVTGYLVKKSEMEKLDEGKVVLRDTTVLGKGARDNGRVLERKLRKK</sequence>
<name>A0ABX9KGC2_9FUSO</name>
<evidence type="ECO:0000313" key="2">
    <source>
        <dbReference type="Proteomes" id="UP000263486"/>
    </source>
</evidence>
<dbReference type="NCBIfam" id="TIGR04040">
    <property type="entry name" value="glycyl_YjjI"/>
    <property type="match status" value="1"/>
</dbReference>
<dbReference type="Pfam" id="PF11230">
    <property type="entry name" value="YjjI-like"/>
    <property type="match status" value="1"/>
</dbReference>
<accession>A0ABX9KGC2</accession>
<dbReference type="Proteomes" id="UP000263486">
    <property type="component" value="Unassembled WGS sequence"/>
</dbReference>
<proteinExistence type="predicted"/>
<dbReference type="RefSeq" id="WP_114642505.1">
    <property type="nucleotide sequence ID" value="NZ_JAACIO010000010.1"/>
</dbReference>
<dbReference type="InterPro" id="IPR016905">
    <property type="entry name" value="Glycyl_radical_YjjI-like"/>
</dbReference>
<protein>
    <submittedName>
        <fullName evidence="1">YjjI family glycine radical enzyme</fullName>
    </submittedName>
</protein>
<dbReference type="EMBL" id="QUAJ01000014">
    <property type="protein sequence ID" value="REI40947.1"/>
    <property type="molecule type" value="Genomic_DNA"/>
</dbReference>
<organism evidence="1 2">
    <name type="scientific">Psychrilyobacter piezotolerans</name>
    <dbReference type="NCBI Taxonomy" id="2293438"/>
    <lineage>
        <taxon>Bacteria</taxon>
        <taxon>Fusobacteriati</taxon>
        <taxon>Fusobacteriota</taxon>
        <taxon>Fusobacteriia</taxon>
        <taxon>Fusobacteriales</taxon>
        <taxon>Fusobacteriaceae</taxon>
        <taxon>Psychrilyobacter</taxon>
    </lineage>
</organism>
<evidence type="ECO:0000313" key="1">
    <source>
        <dbReference type="EMBL" id="REI40947.1"/>
    </source>
</evidence>
<dbReference type="Gene3D" id="3.20.70.20">
    <property type="match status" value="1"/>
</dbReference>